<evidence type="ECO:0000256" key="3">
    <source>
        <dbReference type="ARBA" id="ARBA00022989"/>
    </source>
</evidence>
<evidence type="ECO:0000256" key="5">
    <source>
        <dbReference type="SAM" id="Phobius"/>
    </source>
</evidence>
<accession>A0A7V7QIU4</accession>
<feature type="transmembrane region" description="Helical" evidence="5">
    <location>
        <begin position="284"/>
        <end position="307"/>
    </location>
</feature>
<name>A0A7V7QIU4_9FIRM</name>
<feature type="transmembrane region" description="Helical" evidence="5">
    <location>
        <begin position="201"/>
        <end position="222"/>
    </location>
</feature>
<sequence>MKNSTNLNEHYGLFTATTMIIGIVIGSGIFFKSDDVLLYTGGNVMLGVALFCIGALSIIFGSLTITELSLRSIKQGGIIGYYEEFTSKRIASAFGWFQTFVYYPTINVVISWVCAIYLFSLFNINATLELQVLIGALIFTFIYVLNALSYKLGGYFQNISTVIKLVPLLLIASVGFFWKGATPQIPADITVITKSDVGLGWLAALAPIAYSFDGWIISTSIASEVKNPKKNMTLALIVGPIIVLFVYLMYFLGLNQMLGSEYIMSTGNLAINIVGDLLLGSNGFTILMSFIIIAVLGVINGVSLGSIRMPQILASKNMLPNSDAIKEIHPKYEVSLKAVLISYFITLFWMIMHYVTQKTGVLNGSDISEISIVFSYGCYILLYIKVLNMKRRGIIKSTFKGIICPILALIGAFIILFGSIITNPFYVICFILFCSFVCLIGYIYTRNKK</sequence>
<evidence type="ECO:0000256" key="4">
    <source>
        <dbReference type="ARBA" id="ARBA00023136"/>
    </source>
</evidence>
<feature type="transmembrane region" description="Helical" evidence="5">
    <location>
        <begin position="100"/>
        <end position="124"/>
    </location>
</feature>
<dbReference type="Gene3D" id="1.20.1740.10">
    <property type="entry name" value="Amino acid/polyamine transporter I"/>
    <property type="match status" value="1"/>
</dbReference>
<feature type="transmembrane region" description="Helical" evidence="5">
    <location>
        <begin position="12"/>
        <end position="31"/>
    </location>
</feature>
<comment type="subcellular location">
    <subcellularLocation>
        <location evidence="1">Membrane</location>
        <topology evidence="1">Multi-pass membrane protein</topology>
    </subcellularLocation>
</comment>
<feature type="transmembrane region" description="Helical" evidence="5">
    <location>
        <begin position="162"/>
        <end position="181"/>
    </location>
</feature>
<dbReference type="InterPro" id="IPR050598">
    <property type="entry name" value="AminoAcid_Transporter"/>
</dbReference>
<evidence type="ECO:0000256" key="1">
    <source>
        <dbReference type="ARBA" id="ARBA00004141"/>
    </source>
</evidence>
<protein>
    <submittedName>
        <fullName evidence="6">APC family permease</fullName>
    </submittedName>
</protein>
<dbReference type="OrthoDB" id="3181223at2"/>
<gene>
    <name evidence="6" type="ORF">F7O84_07525</name>
</gene>
<dbReference type="GO" id="GO:0015179">
    <property type="term" value="F:L-amino acid transmembrane transporter activity"/>
    <property type="evidence" value="ECO:0007669"/>
    <property type="project" value="TreeGrafter"/>
</dbReference>
<dbReference type="AlphaFoldDB" id="A0A7V7QIU4"/>
<keyword evidence="4 5" id="KW-0472">Membrane</keyword>
<feature type="transmembrane region" description="Helical" evidence="5">
    <location>
        <begin position="367"/>
        <end position="387"/>
    </location>
</feature>
<feature type="transmembrane region" description="Helical" evidence="5">
    <location>
        <begin position="43"/>
        <end position="65"/>
    </location>
</feature>
<evidence type="ECO:0000256" key="2">
    <source>
        <dbReference type="ARBA" id="ARBA00022692"/>
    </source>
</evidence>
<dbReference type="GO" id="GO:0016020">
    <property type="term" value="C:membrane"/>
    <property type="evidence" value="ECO:0007669"/>
    <property type="project" value="UniProtKB-SubCell"/>
</dbReference>
<keyword evidence="3 5" id="KW-1133">Transmembrane helix</keyword>
<feature type="transmembrane region" description="Helical" evidence="5">
    <location>
        <begin position="399"/>
        <end position="419"/>
    </location>
</feature>
<organism evidence="6 7">
    <name type="scientific">Candidatus Galacturonatibacter soehngenii</name>
    <dbReference type="NCBI Taxonomy" id="2307010"/>
    <lineage>
        <taxon>Bacteria</taxon>
        <taxon>Bacillati</taxon>
        <taxon>Bacillota</taxon>
        <taxon>Clostridia</taxon>
        <taxon>Lachnospirales</taxon>
        <taxon>Lachnospiraceae</taxon>
        <taxon>Candidatus Galacturonatibacter</taxon>
    </lineage>
</organism>
<dbReference type="RefSeq" id="WP_151143828.1">
    <property type="nucleotide sequence ID" value="NZ_WAGX01000005.1"/>
</dbReference>
<dbReference type="Proteomes" id="UP000461768">
    <property type="component" value="Unassembled WGS sequence"/>
</dbReference>
<proteinExistence type="predicted"/>
<reference evidence="6 7" key="2">
    <citation type="submission" date="2020-02" db="EMBL/GenBank/DDBJ databases">
        <title>Candidatus Galacturonibacter soehngenii shows hetero-acetogenic catabolism of galacturonic acid but lacks a canonical carbon monoxide dehydrogenase/acetyl-CoA synthase complex.</title>
        <authorList>
            <person name="Diender M."/>
            <person name="Stouten G.R."/>
            <person name="Petersen J.F."/>
            <person name="Nielsen P.H."/>
            <person name="Dueholm M.S."/>
            <person name="Pronk J.T."/>
            <person name="Van Loosdrecht M.C.M."/>
        </authorList>
    </citation>
    <scope>NUCLEOTIDE SEQUENCE [LARGE SCALE GENOMIC DNA]</scope>
    <source>
        <strain evidence="6">GalUA</strain>
    </source>
</reference>
<dbReference type="InterPro" id="IPR002293">
    <property type="entry name" value="AA/rel_permease1"/>
</dbReference>
<reference evidence="6 7" key="1">
    <citation type="submission" date="2019-09" db="EMBL/GenBank/DDBJ databases">
        <authorList>
            <person name="Valk L.C."/>
        </authorList>
    </citation>
    <scope>NUCLEOTIDE SEQUENCE [LARGE SCALE GENOMIC DNA]</scope>
    <source>
        <strain evidence="6">GalUA</strain>
    </source>
</reference>
<comment type="caution">
    <text evidence="6">The sequence shown here is derived from an EMBL/GenBank/DDBJ whole genome shotgun (WGS) entry which is preliminary data.</text>
</comment>
<feature type="transmembrane region" description="Helical" evidence="5">
    <location>
        <begin position="425"/>
        <end position="444"/>
    </location>
</feature>
<evidence type="ECO:0000313" key="7">
    <source>
        <dbReference type="Proteomes" id="UP000461768"/>
    </source>
</evidence>
<dbReference type="PANTHER" id="PTHR11785">
    <property type="entry name" value="AMINO ACID TRANSPORTER"/>
    <property type="match status" value="1"/>
</dbReference>
<keyword evidence="7" id="KW-1185">Reference proteome</keyword>
<feature type="transmembrane region" description="Helical" evidence="5">
    <location>
        <begin position="234"/>
        <end position="252"/>
    </location>
</feature>
<dbReference type="Pfam" id="PF13520">
    <property type="entry name" value="AA_permease_2"/>
    <property type="match status" value="1"/>
</dbReference>
<evidence type="ECO:0000313" key="6">
    <source>
        <dbReference type="EMBL" id="KAB1437453.1"/>
    </source>
</evidence>
<feature type="transmembrane region" description="Helical" evidence="5">
    <location>
        <begin position="334"/>
        <end position="355"/>
    </location>
</feature>
<keyword evidence="2 5" id="KW-0812">Transmembrane</keyword>
<feature type="transmembrane region" description="Helical" evidence="5">
    <location>
        <begin position="130"/>
        <end position="150"/>
    </location>
</feature>
<dbReference type="PANTHER" id="PTHR11785:SF512">
    <property type="entry name" value="SOBREMESA, ISOFORM B"/>
    <property type="match status" value="1"/>
</dbReference>
<dbReference type="PIRSF" id="PIRSF006060">
    <property type="entry name" value="AA_transporter"/>
    <property type="match status" value="1"/>
</dbReference>
<dbReference type="EMBL" id="WAGX01000005">
    <property type="protein sequence ID" value="KAB1437453.1"/>
    <property type="molecule type" value="Genomic_DNA"/>
</dbReference>